<proteinExistence type="inferred from homology"/>
<evidence type="ECO:0000256" key="8">
    <source>
        <dbReference type="SAM" id="MobiDB-lite"/>
    </source>
</evidence>
<dbReference type="Gene3D" id="2.40.128.20">
    <property type="match status" value="1"/>
</dbReference>
<dbReference type="InterPro" id="IPR050492">
    <property type="entry name" value="Bact_metal-bind_prot9"/>
</dbReference>
<dbReference type="PANTHER" id="PTHR42953">
    <property type="entry name" value="HIGH-AFFINITY ZINC UPTAKE SYSTEM PROTEIN ZNUA-RELATED"/>
    <property type="match status" value="1"/>
</dbReference>
<keyword evidence="3" id="KW-0862">Zinc</keyword>
<dbReference type="STRING" id="334253.SAMN04487943_10877"/>
<feature type="region of interest" description="Disordered" evidence="8">
    <location>
        <begin position="349"/>
        <end position="379"/>
    </location>
</feature>
<keyword evidence="11" id="KW-1185">Reference proteome</keyword>
<evidence type="ECO:0000256" key="6">
    <source>
        <dbReference type="RuleBase" id="RU003512"/>
    </source>
</evidence>
<dbReference type="PROSITE" id="PS51257">
    <property type="entry name" value="PROKAR_LIPOPROTEIN"/>
    <property type="match status" value="1"/>
</dbReference>
<evidence type="ECO:0000256" key="5">
    <source>
        <dbReference type="ARBA" id="ARBA00023065"/>
    </source>
</evidence>
<sequence>MFKKIIGILILFTLIFVIAACNEDGGRKSGEASDNLQKSNEDLTLYTTVYPLKYFAEQIAGDKASVESILPPGSNPHNYEPTSEEIVKIAEADAFVYNGAGLEPYAKQISDSIQSEDVKIVEASTGIDFIEHVHDHSHGEEESHDHDHEGEEDIHKHDHEGEEDNQEDEHAGHHHGDKDPHVWLDPIRSIRLAENIKDTLVVLQPDSEEAFNKNFEELKGNLENLDKEFHEQLESLPGNEIIVSHAAYGYWEQSYGIEQIPISGLSPTNEPSQKELQNIIEIAEKHGLKYVFFEQNVTPKVADVVRKEIDAETLRIHNLSVLTEEDIENDEDYLTLMQSNLEVLTKALSEPPAVSDDSTETSESEHEHNHDHSHAHDEKTVKIYEGYFEDNEVKDRSLSDWEGDWQSVYPLLQDGTLDEVFAHKAEHNGDKTAEEYKEYYEVGYKTEVDRILIEGNTVTFFKNGEEKSGEYTYDGYEILTYDAGNRGVRYIFQLAEEAEWLPQYIQFSDHSIYPTEAGHYHLYWGDDRETLLDEVTNWPTYYPSEMSGHDIAHEMMEH</sequence>
<dbReference type="SUPFAM" id="SSF53807">
    <property type="entry name" value="Helical backbone' metal receptor"/>
    <property type="match status" value="1"/>
</dbReference>
<keyword evidence="5" id="KW-0406">Ion transport</keyword>
<gene>
    <name evidence="10" type="ORF">SAMN04487943_10877</name>
</gene>
<feature type="compositionally biased region" description="Basic and acidic residues" evidence="8">
    <location>
        <begin position="136"/>
        <end position="160"/>
    </location>
</feature>
<feature type="coiled-coil region" evidence="7">
    <location>
        <begin position="208"/>
        <end position="235"/>
    </location>
</feature>
<keyword evidence="7" id="KW-0175">Coiled coil</keyword>
<feature type="region of interest" description="Disordered" evidence="8">
    <location>
        <begin position="136"/>
        <end position="181"/>
    </location>
</feature>
<dbReference type="InterPro" id="IPR015304">
    <property type="entry name" value="ZinT_dom"/>
</dbReference>
<feature type="domain" description="ZinT" evidence="9">
    <location>
        <begin position="381"/>
        <end position="558"/>
    </location>
</feature>
<evidence type="ECO:0000256" key="7">
    <source>
        <dbReference type="SAM" id="Coils"/>
    </source>
</evidence>
<feature type="compositionally biased region" description="Basic and acidic residues" evidence="8">
    <location>
        <begin position="363"/>
        <end position="379"/>
    </location>
</feature>
<dbReference type="GO" id="GO:0006829">
    <property type="term" value="P:zinc ion transport"/>
    <property type="evidence" value="ECO:0007669"/>
    <property type="project" value="UniProtKB-KW"/>
</dbReference>
<dbReference type="EMBL" id="FOTR01000008">
    <property type="protein sequence ID" value="SFM12580.1"/>
    <property type="molecule type" value="Genomic_DNA"/>
</dbReference>
<dbReference type="OrthoDB" id="9810636at2"/>
<protein>
    <submittedName>
        <fullName evidence="10">Zinc transport system substrate-binding protein</fullName>
    </submittedName>
</protein>
<dbReference type="GO" id="GO:0008270">
    <property type="term" value="F:zinc ion binding"/>
    <property type="evidence" value="ECO:0007669"/>
    <property type="project" value="InterPro"/>
</dbReference>
<evidence type="ECO:0000256" key="2">
    <source>
        <dbReference type="ARBA" id="ARBA00022729"/>
    </source>
</evidence>
<dbReference type="Pfam" id="PF09223">
    <property type="entry name" value="ZinT"/>
    <property type="match status" value="1"/>
</dbReference>
<dbReference type="SUPFAM" id="SSF50814">
    <property type="entry name" value="Lipocalins"/>
    <property type="match status" value="1"/>
</dbReference>
<dbReference type="InterPro" id="IPR006129">
    <property type="entry name" value="AdhesinB"/>
</dbReference>
<keyword evidence="4" id="KW-0864">Zinc transport</keyword>
<dbReference type="Gene3D" id="3.40.50.1980">
    <property type="entry name" value="Nitrogenase molybdenum iron protein domain"/>
    <property type="match status" value="3"/>
</dbReference>
<dbReference type="InterPro" id="IPR006127">
    <property type="entry name" value="ZnuA-like"/>
</dbReference>
<dbReference type="InterPro" id="IPR006128">
    <property type="entry name" value="Lipoprotein_PsaA-like"/>
</dbReference>
<comment type="similarity">
    <text evidence="6">Belongs to the bacterial solute-binding protein 9 family.</text>
</comment>
<dbReference type="InterPro" id="IPR012674">
    <property type="entry name" value="Calycin"/>
</dbReference>
<accession>A0A1I4NBB4</accession>
<evidence type="ECO:0000256" key="4">
    <source>
        <dbReference type="ARBA" id="ARBA00022906"/>
    </source>
</evidence>
<keyword evidence="1 6" id="KW-0813">Transport</keyword>
<dbReference type="PRINTS" id="PR00691">
    <property type="entry name" value="ADHESINB"/>
</dbReference>
<dbReference type="PANTHER" id="PTHR42953:SF8">
    <property type="entry name" value="ZINT DOMAIN-CONTAINING PROTEIN"/>
    <property type="match status" value="1"/>
</dbReference>
<organism evidence="10 11">
    <name type="scientific">Gracilibacillus orientalis</name>
    <dbReference type="NCBI Taxonomy" id="334253"/>
    <lineage>
        <taxon>Bacteria</taxon>
        <taxon>Bacillati</taxon>
        <taxon>Bacillota</taxon>
        <taxon>Bacilli</taxon>
        <taxon>Bacillales</taxon>
        <taxon>Bacillaceae</taxon>
        <taxon>Gracilibacillus</taxon>
    </lineage>
</organism>
<dbReference type="RefSeq" id="WP_091484421.1">
    <property type="nucleotide sequence ID" value="NZ_FOTR01000008.1"/>
</dbReference>
<reference evidence="11" key="1">
    <citation type="submission" date="2016-10" db="EMBL/GenBank/DDBJ databases">
        <authorList>
            <person name="Varghese N."/>
            <person name="Submissions S."/>
        </authorList>
    </citation>
    <scope>NUCLEOTIDE SEQUENCE [LARGE SCALE GENOMIC DNA]</scope>
    <source>
        <strain evidence="11">CGMCC 1.4250</strain>
    </source>
</reference>
<evidence type="ECO:0000256" key="3">
    <source>
        <dbReference type="ARBA" id="ARBA00022833"/>
    </source>
</evidence>
<dbReference type="Pfam" id="PF01297">
    <property type="entry name" value="ZnuA"/>
    <property type="match status" value="1"/>
</dbReference>
<evidence type="ECO:0000313" key="10">
    <source>
        <dbReference type="EMBL" id="SFM12580.1"/>
    </source>
</evidence>
<evidence type="ECO:0000259" key="9">
    <source>
        <dbReference type="Pfam" id="PF09223"/>
    </source>
</evidence>
<name>A0A1I4NBB4_9BACI</name>
<dbReference type="AlphaFoldDB" id="A0A1I4NBB4"/>
<dbReference type="Proteomes" id="UP000198565">
    <property type="component" value="Unassembled WGS sequence"/>
</dbReference>
<keyword evidence="2" id="KW-0732">Signal</keyword>
<evidence type="ECO:0000256" key="1">
    <source>
        <dbReference type="ARBA" id="ARBA00022448"/>
    </source>
</evidence>
<feature type="compositionally biased region" description="Basic and acidic residues" evidence="8">
    <location>
        <begin position="168"/>
        <end position="181"/>
    </location>
</feature>
<dbReference type="PRINTS" id="PR00690">
    <property type="entry name" value="ADHESNFAMILY"/>
</dbReference>
<dbReference type="GO" id="GO:0007155">
    <property type="term" value="P:cell adhesion"/>
    <property type="evidence" value="ECO:0007669"/>
    <property type="project" value="InterPro"/>
</dbReference>
<evidence type="ECO:0000313" key="11">
    <source>
        <dbReference type="Proteomes" id="UP000198565"/>
    </source>
</evidence>